<reference evidence="1" key="1">
    <citation type="journal article" date="2023" name="G3 (Bethesda)">
        <title>A reference genome for the long-term kleptoplast-retaining sea slug Elysia crispata morphotype clarki.</title>
        <authorList>
            <person name="Eastman K.E."/>
            <person name="Pendleton A.L."/>
            <person name="Shaikh M.A."/>
            <person name="Suttiyut T."/>
            <person name="Ogas R."/>
            <person name="Tomko P."/>
            <person name="Gavelis G."/>
            <person name="Widhalm J.R."/>
            <person name="Wisecaver J.H."/>
        </authorList>
    </citation>
    <scope>NUCLEOTIDE SEQUENCE</scope>
    <source>
        <strain evidence="1">ECLA1</strain>
    </source>
</reference>
<protein>
    <submittedName>
        <fullName evidence="1">Uncharacterized protein</fullName>
    </submittedName>
</protein>
<gene>
    <name evidence="1" type="ORF">RRG08_001203</name>
</gene>
<dbReference type="Proteomes" id="UP001283361">
    <property type="component" value="Unassembled WGS sequence"/>
</dbReference>
<dbReference type="AlphaFoldDB" id="A0AAE1EBV2"/>
<evidence type="ECO:0000313" key="1">
    <source>
        <dbReference type="EMBL" id="KAK3800955.1"/>
    </source>
</evidence>
<comment type="caution">
    <text evidence="1">The sequence shown here is derived from an EMBL/GenBank/DDBJ whole genome shotgun (WGS) entry which is preliminary data.</text>
</comment>
<keyword evidence="2" id="KW-1185">Reference proteome</keyword>
<organism evidence="1 2">
    <name type="scientific">Elysia crispata</name>
    <name type="common">lettuce slug</name>
    <dbReference type="NCBI Taxonomy" id="231223"/>
    <lineage>
        <taxon>Eukaryota</taxon>
        <taxon>Metazoa</taxon>
        <taxon>Spiralia</taxon>
        <taxon>Lophotrochozoa</taxon>
        <taxon>Mollusca</taxon>
        <taxon>Gastropoda</taxon>
        <taxon>Heterobranchia</taxon>
        <taxon>Euthyneura</taxon>
        <taxon>Panpulmonata</taxon>
        <taxon>Sacoglossa</taxon>
        <taxon>Placobranchoidea</taxon>
        <taxon>Plakobranchidae</taxon>
        <taxon>Elysia</taxon>
    </lineage>
</organism>
<sequence length="144" mass="16692">MFRRIYQPNAIAPPRLNGMVQDEIQTKEVSQSLSDERAGIICSKVVVKAEGKEKRDMFINEMRVNEDSRTVQKAVQQPQEGQWNNALQKSLTWNEVWHMETFRTSFLIRSVYNFLPSNANLVLWGKNRTSLVRYDKAGKPQSMS</sequence>
<accession>A0AAE1EBV2</accession>
<evidence type="ECO:0000313" key="2">
    <source>
        <dbReference type="Proteomes" id="UP001283361"/>
    </source>
</evidence>
<name>A0AAE1EBV2_9GAST</name>
<proteinExistence type="predicted"/>
<dbReference type="EMBL" id="JAWDGP010000384">
    <property type="protein sequence ID" value="KAK3800955.1"/>
    <property type="molecule type" value="Genomic_DNA"/>
</dbReference>